<evidence type="ECO:0000256" key="6">
    <source>
        <dbReference type="ARBA" id="ARBA00023004"/>
    </source>
</evidence>
<dbReference type="InterPro" id="IPR017972">
    <property type="entry name" value="Cyt_P450_CS"/>
</dbReference>
<dbReference type="SUPFAM" id="SSF48264">
    <property type="entry name" value="Cytochrome P450"/>
    <property type="match status" value="1"/>
</dbReference>
<evidence type="ECO:0000256" key="5">
    <source>
        <dbReference type="ARBA" id="ARBA00023002"/>
    </source>
</evidence>
<organism evidence="10 11">
    <name type="scientific">Caenorhabditis tropicalis</name>
    <dbReference type="NCBI Taxonomy" id="1561998"/>
    <lineage>
        <taxon>Eukaryota</taxon>
        <taxon>Metazoa</taxon>
        <taxon>Ecdysozoa</taxon>
        <taxon>Nematoda</taxon>
        <taxon>Chromadorea</taxon>
        <taxon>Rhabditida</taxon>
        <taxon>Rhabditina</taxon>
        <taxon>Rhabditomorpha</taxon>
        <taxon>Rhabditoidea</taxon>
        <taxon>Rhabditidae</taxon>
        <taxon>Peloderinae</taxon>
        <taxon>Caenorhabditis</taxon>
    </lineage>
</organism>
<dbReference type="InterPro" id="IPR036497">
    <property type="entry name" value="GLTP_sf"/>
</dbReference>
<dbReference type="PANTHER" id="PTHR24292">
    <property type="entry name" value="CYTOCHROME P450"/>
    <property type="match status" value="1"/>
</dbReference>
<evidence type="ECO:0000256" key="3">
    <source>
        <dbReference type="ARBA" id="ARBA00022617"/>
    </source>
</evidence>
<evidence type="ECO:0000256" key="1">
    <source>
        <dbReference type="ARBA" id="ARBA00001971"/>
    </source>
</evidence>
<accession>A0A1I7T7C4</accession>
<dbReference type="GO" id="GO:0005506">
    <property type="term" value="F:iron ion binding"/>
    <property type="evidence" value="ECO:0007669"/>
    <property type="project" value="InterPro"/>
</dbReference>
<dbReference type="InterPro" id="IPR050476">
    <property type="entry name" value="Insect_CytP450_Detox"/>
</dbReference>
<evidence type="ECO:0000256" key="9">
    <source>
        <dbReference type="RuleBase" id="RU000461"/>
    </source>
</evidence>
<dbReference type="PRINTS" id="PR00463">
    <property type="entry name" value="EP450I"/>
</dbReference>
<name>A0A1I7T7C4_9PELO</name>
<evidence type="ECO:0000256" key="7">
    <source>
        <dbReference type="ARBA" id="ARBA00023033"/>
    </source>
</evidence>
<dbReference type="PANTHER" id="PTHR24292:SF102">
    <property type="entry name" value="CYTOCHROME P450 FAMILY-RELATED"/>
    <property type="match status" value="1"/>
</dbReference>
<dbReference type="InterPro" id="IPR001128">
    <property type="entry name" value="Cyt_P450"/>
</dbReference>
<dbReference type="GO" id="GO:0004497">
    <property type="term" value="F:monooxygenase activity"/>
    <property type="evidence" value="ECO:0007669"/>
    <property type="project" value="UniProtKB-KW"/>
</dbReference>
<evidence type="ECO:0000256" key="2">
    <source>
        <dbReference type="ARBA" id="ARBA00010617"/>
    </source>
</evidence>
<proteinExistence type="inferred from homology"/>
<dbReference type="InterPro" id="IPR036396">
    <property type="entry name" value="Cyt_P450_sf"/>
</dbReference>
<evidence type="ECO:0000313" key="11">
    <source>
        <dbReference type="WBParaSite" id="Csp11.Scaffold528.g3124.t1"/>
    </source>
</evidence>
<evidence type="ECO:0000256" key="8">
    <source>
        <dbReference type="PIRSR" id="PIRSR602401-1"/>
    </source>
</evidence>
<dbReference type="GO" id="GO:0016705">
    <property type="term" value="F:oxidoreductase activity, acting on paired donors, with incorporation or reduction of molecular oxygen"/>
    <property type="evidence" value="ECO:0007669"/>
    <property type="project" value="InterPro"/>
</dbReference>
<dbReference type="GO" id="GO:0005737">
    <property type="term" value="C:cytoplasm"/>
    <property type="evidence" value="ECO:0007669"/>
    <property type="project" value="InterPro"/>
</dbReference>
<dbReference type="GO" id="GO:0020037">
    <property type="term" value="F:heme binding"/>
    <property type="evidence" value="ECO:0007669"/>
    <property type="project" value="InterPro"/>
</dbReference>
<dbReference type="Proteomes" id="UP000095282">
    <property type="component" value="Unplaced"/>
</dbReference>
<keyword evidence="5 9" id="KW-0560">Oxidoreductase</keyword>
<feature type="binding site" description="axial binding residue" evidence="8">
    <location>
        <position position="189"/>
    </location>
    <ligand>
        <name>heme</name>
        <dbReference type="ChEBI" id="CHEBI:30413"/>
    </ligand>
    <ligandPart>
        <name>Fe</name>
        <dbReference type="ChEBI" id="CHEBI:18248"/>
    </ligandPart>
</feature>
<comment type="similarity">
    <text evidence="2 9">Belongs to the cytochrome P450 family.</text>
</comment>
<dbReference type="Gene3D" id="1.10.630.10">
    <property type="entry name" value="Cytochrome P450"/>
    <property type="match status" value="1"/>
</dbReference>
<dbReference type="PROSITE" id="PS00086">
    <property type="entry name" value="CYTOCHROME_P450"/>
    <property type="match status" value="1"/>
</dbReference>
<dbReference type="SUPFAM" id="SSF110004">
    <property type="entry name" value="Glycolipid transfer protein, GLTP"/>
    <property type="match status" value="1"/>
</dbReference>
<comment type="cofactor">
    <cofactor evidence="1 8">
        <name>heme</name>
        <dbReference type="ChEBI" id="CHEBI:30413"/>
    </cofactor>
</comment>
<evidence type="ECO:0000256" key="4">
    <source>
        <dbReference type="ARBA" id="ARBA00022723"/>
    </source>
</evidence>
<dbReference type="InterPro" id="IPR002401">
    <property type="entry name" value="Cyt_P450_E_grp-I"/>
</dbReference>
<evidence type="ECO:0000313" key="10">
    <source>
        <dbReference type="Proteomes" id="UP000095282"/>
    </source>
</evidence>
<dbReference type="GO" id="GO:0120013">
    <property type="term" value="F:lipid transfer activity"/>
    <property type="evidence" value="ECO:0007669"/>
    <property type="project" value="InterPro"/>
</dbReference>
<dbReference type="WBParaSite" id="Csp11.Scaffold528.g3124.t1">
    <property type="protein sequence ID" value="Csp11.Scaffold528.g3124.t1"/>
    <property type="gene ID" value="Csp11.Scaffold528.g3124"/>
</dbReference>
<dbReference type="AlphaFoldDB" id="A0A1I7T7C4"/>
<protein>
    <submittedName>
        <fullName evidence="11">Mitochondrial GTPase 1</fullName>
    </submittedName>
</protein>
<dbReference type="Gene3D" id="1.10.3520.10">
    <property type="entry name" value="Glycolipid transfer protein"/>
    <property type="match status" value="1"/>
</dbReference>
<dbReference type="Pfam" id="PF00067">
    <property type="entry name" value="p450"/>
    <property type="match status" value="1"/>
</dbReference>
<reference evidence="11" key="1">
    <citation type="submission" date="2016-11" db="UniProtKB">
        <authorList>
            <consortium name="WormBaseParasite"/>
        </authorList>
    </citation>
    <scope>IDENTIFICATION</scope>
</reference>
<keyword evidence="6 8" id="KW-0408">Iron</keyword>
<keyword evidence="7 9" id="KW-0503">Monooxygenase</keyword>
<dbReference type="STRING" id="1561998.A0A1I7T7C4"/>
<sequence length="244" mass="27451">MAAAVGEPGDVKDQPGHETYFAKPEHFFPHLTDDGKIPTAQFLSACQGIADFVSFLGTTFTLVRKDIQGNVDKVRARFEKDQDGQKYLQDLIDADLAEHGGKFGIATEGLLWLKSFISRTCLEDITIRDQFYPKGCAVTVQANTIHRSESNWEEAEVFNPDRFMNENGEEKTSKDGLKWIPFGVGPRYCVGMRFAEMEFKTTIAKLVDTFELSIPEGEPDLIPDCNGVIMRPKDPVRLNLKLRK</sequence>
<keyword evidence="10" id="KW-1185">Reference proteome</keyword>
<keyword evidence="3 8" id="KW-0349">Heme</keyword>
<keyword evidence="4 8" id="KW-0479">Metal-binding</keyword>